<dbReference type="Gene3D" id="1.25.40.10">
    <property type="entry name" value="Tetratricopeptide repeat domain"/>
    <property type="match status" value="2"/>
</dbReference>
<name>A0AAE0GUU1_9CHLO</name>
<evidence type="ECO:0000313" key="2">
    <source>
        <dbReference type="Proteomes" id="UP001190700"/>
    </source>
</evidence>
<dbReference type="GO" id="GO:0005786">
    <property type="term" value="C:signal recognition particle, endoplasmic reticulum targeting"/>
    <property type="evidence" value="ECO:0007669"/>
    <property type="project" value="TreeGrafter"/>
</dbReference>
<sequence length="398" mass="43603">MEVPIEQQLEELFTKLKGQIDASKLKGALKTSEQILEIVPGDIDALKCKIVSLIQLERCSEALATCGATTELQFEKAYCLYRLSKFDEALEVCKSVQGEKSSPLLQLEAQVLHRLDRAQECIAVYGELLQKQKTQSSNVGTNIVAAYVEGGRSAEVPALMQELKLRTKDSFELAYNNARALSAVGDFEAAEEQLLLAQRLGKEVLLEEDMPEAEVEEELMPITVQLAYIAAQQGRTAEALEAYTSVLKLKAQPESLSAVAVATNNLVALRGARDLFDSLKRFDRLMANPSATCSTFQAYLESKLSGSHKQSMLFNRCLLLLHSNKAAACKELSQVLAERFTSSDMPFLIQAALALREKKGAQTKADDVLSAFAAAHPDVASRVQLMRAQISAAAGNWK</sequence>
<dbReference type="InterPro" id="IPR011990">
    <property type="entry name" value="TPR-like_helical_dom_sf"/>
</dbReference>
<dbReference type="GO" id="GO:0043022">
    <property type="term" value="F:ribosome binding"/>
    <property type="evidence" value="ECO:0007669"/>
    <property type="project" value="TreeGrafter"/>
</dbReference>
<proteinExistence type="predicted"/>
<dbReference type="Proteomes" id="UP001190700">
    <property type="component" value="Unassembled WGS sequence"/>
</dbReference>
<dbReference type="AlphaFoldDB" id="A0AAE0GUU1"/>
<dbReference type="PANTHER" id="PTHR14094">
    <property type="entry name" value="SIGNAL RECOGNITION PARTICLE 72"/>
    <property type="match status" value="1"/>
</dbReference>
<dbReference type="SMART" id="SM00028">
    <property type="entry name" value="TPR"/>
    <property type="match status" value="3"/>
</dbReference>
<dbReference type="SUPFAM" id="SSF48452">
    <property type="entry name" value="TPR-like"/>
    <property type="match status" value="1"/>
</dbReference>
<comment type="caution">
    <text evidence="1">The sequence shown here is derived from an EMBL/GenBank/DDBJ whole genome shotgun (WGS) entry which is preliminary data.</text>
</comment>
<accession>A0AAE0GUU1</accession>
<protein>
    <submittedName>
        <fullName evidence="1">Signal recognition particle core component</fullName>
    </submittedName>
</protein>
<reference evidence="1 2" key="1">
    <citation type="journal article" date="2015" name="Genome Biol. Evol.">
        <title>Comparative Genomics of a Bacterivorous Green Alga Reveals Evolutionary Causalities and Consequences of Phago-Mixotrophic Mode of Nutrition.</title>
        <authorList>
            <person name="Burns J.A."/>
            <person name="Paasch A."/>
            <person name="Narechania A."/>
            <person name="Kim E."/>
        </authorList>
    </citation>
    <scope>NUCLEOTIDE SEQUENCE [LARGE SCALE GENOMIC DNA]</scope>
    <source>
        <strain evidence="1 2">PLY_AMNH</strain>
    </source>
</reference>
<evidence type="ECO:0000313" key="1">
    <source>
        <dbReference type="EMBL" id="KAK3284578.1"/>
    </source>
</evidence>
<dbReference type="EMBL" id="LGRX02002244">
    <property type="protein sequence ID" value="KAK3284578.1"/>
    <property type="molecule type" value="Genomic_DNA"/>
</dbReference>
<dbReference type="Pfam" id="PF17004">
    <property type="entry name" value="SRP_TPR_like"/>
    <property type="match status" value="1"/>
</dbReference>
<gene>
    <name evidence="1" type="ORF">CYMTET_7783</name>
</gene>
<dbReference type="InterPro" id="IPR031545">
    <property type="entry name" value="SRP72_TPR-like"/>
</dbReference>
<dbReference type="PANTHER" id="PTHR14094:SF9">
    <property type="entry name" value="SIGNAL RECOGNITION PARTICLE SUBUNIT SRP72"/>
    <property type="match status" value="1"/>
</dbReference>
<dbReference type="GO" id="GO:0008312">
    <property type="term" value="F:7S RNA binding"/>
    <property type="evidence" value="ECO:0007669"/>
    <property type="project" value="TreeGrafter"/>
</dbReference>
<dbReference type="InterPro" id="IPR026270">
    <property type="entry name" value="SRP72"/>
</dbReference>
<dbReference type="GO" id="GO:0006614">
    <property type="term" value="P:SRP-dependent cotranslational protein targeting to membrane"/>
    <property type="evidence" value="ECO:0007669"/>
    <property type="project" value="InterPro"/>
</dbReference>
<keyword evidence="2" id="KW-1185">Reference proteome</keyword>
<organism evidence="1 2">
    <name type="scientific">Cymbomonas tetramitiformis</name>
    <dbReference type="NCBI Taxonomy" id="36881"/>
    <lineage>
        <taxon>Eukaryota</taxon>
        <taxon>Viridiplantae</taxon>
        <taxon>Chlorophyta</taxon>
        <taxon>Pyramimonadophyceae</taxon>
        <taxon>Pyramimonadales</taxon>
        <taxon>Pyramimonadaceae</taxon>
        <taxon>Cymbomonas</taxon>
    </lineage>
</organism>
<dbReference type="InterPro" id="IPR019734">
    <property type="entry name" value="TPR_rpt"/>
</dbReference>